<evidence type="ECO:0000256" key="6">
    <source>
        <dbReference type="ARBA" id="ARBA00022801"/>
    </source>
</evidence>
<keyword evidence="19" id="KW-1185">Reference proteome</keyword>
<keyword evidence="5" id="KW-0677">Repeat</keyword>
<dbReference type="InterPro" id="IPR012334">
    <property type="entry name" value="Pectin_lyas_fold"/>
</dbReference>
<comment type="function">
    <text evidence="11">Specific in hydrolyzing the terminal glycosidic bond of polygalacturonic acid and oligogalacturonates.</text>
</comment>
<comment type="similarity">
    <text evidence="2 16">Belongs to the glycosyl hydrolase 28 family.</text>
</comment>
<dbReference type="GO" id="GO:0071555">
    <property type="term" value="P:cell wall organization"/>
    <property type="evidence" value="ECO:0007669"/>
    <property type="project" value="UniProtKB-KW"/>
</dbReference>
<evidence type="ECO:0000256" key="7">
    <source>
        <dbReference type="ARBA" id="ARBA00023157"/>
    </source>
</evidence>
<feature type="signal peptide" evidence="17">
    <location>
        <begin position="1"/>
        <end position="16"/>
    </location>
</feature>
<evidence type="ECO:0000256" key="16">
    <source>
        <dbReference type="RuleBase" id="RU361169"/>
    </source>
</evidence>
<dbReference type="EC" id="3.2.1.67" evidence="12"/>
<dbReference type="InterPro" id="IPR011050">
    <property type="entry name" value="Pectin_lyase_fold/virulence"/>
</dbReference>
<keyword evidence="8" id="KW-0325">Glycoprotein</keyword>
<evidence type="ECO:0000256" key="15">
    <source>
        <dbReference type="ARBA" id="ARBA00048766"/>
    </source>
</evidence>
<reference evidence="18 19" key="1">
    <citation type="journal article" date="2013" name="PLoS ONE">
        <title>Genomic and secretomic analyses reveal unique features of the lignocellulolytic enzyme system of Penicillium decumbens.</title>
        <authorList>
            <person name="Liu G."/>
            <person name="Zhang L."/>
            <person name="Wei X."/>
            <person name="Zou G."/>
            <person name="Qin Y."/>
            <person name="Ma L."/>
            <person name="Li J."/>
            <person name="Zheng H."/>
            <person name="Wang S."/>
            <person name="Wang C."/>
            <person name="Xun L."/>
            <person name="Zhao G.-P."/>
            <person name="Zhou Z."/>
            <person name="Qu Y."/>
        </authorList>
    </citation>
    <scope>NUCLEOTIDE SEQUENCE [LARGE SCALE GENOMIC DNA]</scope>
    <source>
        <strain evidence="19">114-2 / CGMCC 5302</strain>
    </source>
</reference>
<keyword evidence="3" id="KW-0964">Secreted</keyword>
<dbReference type="STRING" id="933388.S8BAT7"/>
<evidence type="ECO:0000256" key="4">
    <source>
        <dbReference type="ARBA" id="ARBA00022729"/>
    </source>
</evidence>
<dbReference type="Proteomes" id="UP000019376">
    <property type="component" value="Unassembled WGS sequence"/>
</dbReference>
<dbReference type="PANTHER" id="PTHR31736:SF6">
    <property type="entry name" value="EXOPOLYGALACTURONASE B-RELATED"/>
    <property type="match status" value="1"/>
</dbReference>
<evidence type="ECO:0000256" key="9">
    <source>
        <dbReference type="ARBA" id="ARBA00023295"/>
    </source>
</evidence>
<dbReference type="GO" id="GO:0005576">
    <property type="term" value="C:extracellular region"/>
    <property type="evidence" value="ECO:0007669"/>
    <property type="project" value="UniProtKB-SubCell"/>
</dbReference>
<keyword evidence="9 16" id="KW-0326">Glycosidase</keyword>
<dbReference type="PANTHER" id="PTHR31736">
    <property type="match status" value="1"/>
</dbReference>
<dbReference type="HOGENOM" id="CLU_016031_1_0_1"/>
<dbReference type="Pfam" id="PF00295">
    <property type="entry name" value="Glyco_hydro_28"/>
    <property type="match status" value="1"/>
</dbReference>
<keyword evidence="10" id="KW-0961">Cell wall biogenesis/degradation</keyword>
<evidence type="ECO:0000256" key="5">
    <source>
        <dbReference type="ARBA" id="ARBA00022737"/>
    </source>
</evidence>
<evidence type="ECO:0000256" key="3">
    <source>
        <dbReference type="ARBA" id="ARBA00022525"/>
    </source>
</evidence>
<dbReference type="InterPro" id="IPR000743">
    <property type="entry name" value="Glyco_hydro_28"/>
</dbReference>
<sequence length="431" mass="47315">MKLITIGALLVGAVAAFATDHIPKGASIIAANDVSSLKGCGAHGQKYPNRRTVTIRASKNDKDDISDDFLWAMKRANHGGRVVLKKGKTYVIGKKLDLSFLNDVEVQLEGEIKFTDDIKYWQANNFYYDFQKSITFWVWGGQDIKIFGKGTLNGNGQAWYNAFAGREILDSSNTFYRPILFLTDNATRVSVEGITQLNSPCWTNFFVRTNDVSFDDVFINAYSTNASALPKNTDGFDSLNVNGLRVTNTRVDIGDDCFSPKPNTSNIFVQNLWCNNTHGVSMGSIGQYAGVKDIIEHAYIENVTLLNGQNGARLKAWAGANAGYGRINNITYRNIHIENTDQPVVLDQCYFNINATECAAHPSAVNFTNIVFDNIYGTSSGKKGREVVDLTCSPNAVCSGIHLSRIDLKVPPLITCDGIQGDIGVPCKKST</sequence>
<evidence type="ECO:0000256" key="1">
    <source>
        <dbReference type="ARBA" id="ARBA00004613"/>
    </source>
</evidence>
<dbReference type="GO" id="GO:0047911">
    <property type="term" value="F:galacturan 1,4-alpha-galacturonidase activity"/>
    <property type="evidence" value="ECO:0007669"/>
    <property type="project" value="UniProtKB-EC"/>
</dbReference>
<evidence type="ECO:0000256" key="11">
    <source>
        <dbReference type="ARBA" id="ARBA00037312"/>
    </source>
</evidence>
<organism evidence="18 19">
    <name type="scientific">Penicillium oxalicum (strain 114-2 / CGMCC 5302)</name>
    <name type="common">Penicillium decumbens</name>
    <dbReference type="NCBI Taxonomy" id="933388"/>
    <lineage>
        <taxon>Eukaryota</taxon>
        <taxon>Fungi</taxon>
        <taxon>Dikarya</taxon>
        <taxon>Ascomycota</taxon>
        <taxon>Pezizomycotina</taxon>
        <taxon>Eurotiomycetes</taxon>
        <taxon>Eurotiomycetidae</taxon>
        <taxon>Eurotiales</taxon>
        <taxon>Aspergillaceae</taxon>
        <taxon>Penicillium</taxon>
    </lineage>
</organism>
<protein>
    <recommendedName>
        <fullName evidence="12">galacturonan 1,4-alpha-galacturonidase</fullName>
        <ecNumber evidence="12">3.2.1.67</ecNumber>
    </recommendedName>
    <alternativeName>
        <fullName evidence="13">Galacturan 1,4-alpha-galacturonidase B</fullName>
    </alternativeName>
    <alternativeName>
        <fullName evidence="14">Poly(1,4-alpha-D-galacturonide)galacturonohydrolase B</fullName>
    </alternativeName>
</protein>
<evidence type="ECO:0000256" key="14">
    <source>
        <dbReference type="ARBA" id="ARBA00042261"/>
    </source>
</evidence>
<dbReference type="PhylomeDB" id="S8BAT7"/>
<dbReference type="GO" id="GO:0005975">
    <property type="term" value="P:carbohydrate metabolic process"/>
    <property type="evidence" value="ECO:0007669"/>
    <property type="project" value="InterPro"/>
</dbReference>
<dbReference type="FunFam" id="2.160.20.10:FF:000040">
    <property type="entry name" value="Probable exopolygalacturonase B"/>
    <property type="match status" value="1"/>
</dbReference>
<evidence type="ECO:0000313" key="18">
    <source>
        <dbReference type="EMBL" id="EPS31932.1"/>
    </source>
</evidence>
<keyword evidence="7" id="KW-1015">Disulfide bond</keyword>
<dbReference type="AlphaFoldDB" id="S8BAT7"/>
<dbReference type="SUPFAM" id="SSF51126">
    <property type="entry name" value="Pectin lyase-like"/>
    <property type="match status" value="1"/>
</dbReference>
<evidence type="ECO:0000313" key="19">
    <source>
        <dbReference type="Proteomes" id="UP000019376"/>
    </source>
</evidence>
<comment type="subcellular location">
    <subcellularLocation>
        <location evidence="1">Secreted</location>
    </subcellularLocation>
</comment>
<evidence type="ECO:0000256" key="12">
    <source>
        <dbReference type="ARBA" id="ARBA00038933"/>
    </source>
</evidence>
<dbReference type="Gene3D" id="2.160.20.10">
    <property type="entry name" value="Single-stranded right-handed beta-helix, Pectin lyase-like"/>
    <property type="match status" value="1"/>
</dbReference>
<evidence type="ECO:0000256" key="8">
    <source>
        <dbReference type="ARBA" id="ARBA00023180"/>
    </source>
</evidence>
<gene>
    <name evidence="18" type="ORF">PDE_06891</name>
</gene>
<dbReference type="GO" id="GO:0004650">
    <property type="term" value="F:polygalacturonase activity"/>
    <property type="evidence" value="ECO:0007669"/>
    <property type="project" value="InterPro"/>
</dbReference>
<evidence type="ECO:0000256" key="2">
    <source>
        <dbReference type="ARBA" id="ARBA00008834"/>
    </source>
</evidence>
<evidence type="ECO:0000256" key="17">
    <source>
        <dbReference type="SAM" id="SignalP"/>
    </source>
</evidence>
<evidence type="ECO:0000256" key="10">
    <source>
        <dbReference type="ARBA" id="ARBA00023316"/>
    </source>
</evidence>
<evidence type="ECO:0000256" key="13">
    <source>
        <dbReference type="ARBA" id="ARBA00041473"/>
    </source>
</evidence>
<dbReference type="eggNOG" id="ENOG502QPPR">
    <property type="taxonomic scope" value="Eukaryota"/>
</dbReference>
<dbReference type="EMBL" id="KB644414">
    <property type="protein sequence ID" value="EPS31932.1"/>
    <property type="molecule type" value="Genomic_DNA"/>
</dbReference>
<proteinExistence type="inferred from homology"/>
<accession>S8BAT7</accession>
<keyword evidence="6 16" id="KW-0378">Hydrolase</keyword>
<name>S8BAT7_PENO1</name>
<dbReference type="OrthoDB" id="187139at2759"/>
<keyword evidence="4 17" id="KW-0732">Signal</keyword>
<comment type="catalytic activity">
    <reaction evidence="15">
        <text>[(1-&gt;4)-alpha-D-galacturonosyl](n) + H2O = alpha-D-galacturonate + [(1-&gt;4)-alpha-D-galacturonosyl](n-1)</text>
        <dbReference type="Rhea" id="RHEA:14117"/>
        <dbReference type="Rhea" id="RHEA-COMP:14570"/>
        <dbReference type="Rhea" id="RHEA-COMP:14572"/>
        <dbReference type="ChEBI" id="CHEBI:15377"/>
        <dbReference type="ChEBI" id="CHEBI:58658"/>
        <dbReference type="ChEBI" id="CHEBI:140523"/>
        <dbReference type="EC" id="3.2.1.67"/>
    </reaction>
</comment>
<feature type="chain" id="PRO_5004548407" description="galacturonan 1,4-alpha-galacturonidase" evidence="17">
    <location>
        <begin position="17"/>
        <end position="431"/>
    </location>
</feature>